<gene>
    <name evidence="1" type="ORF">H1P_2820002</name>
</gene>
<protein>
    <submittedName>
        <fullName evidence="1">Uncharacterized protein</fullName>
    </submittedName>
</protein>
<reference evidence="1 2" key="1">
    <citation type="submission" date="2019-01" db="EMBL/GenBank/DDBJ databases">
        <authorList>
            <person name="Brito A."/>
        </authorList>
    </citation>
    <scope>NUCLEOTIDE SEQUENCE [LARGE SCALE GENOMIC DNA]</scope>
    <source>
        <strain evidence="1">1</strain>
    </source>
</reference>
<dbReference type="EMBL" id="CAACVJ010000204">
    <property type="protein sequence ID" value="VEP14722.1"/>
    <property type="molecule type" value="Genomic_DNA"/>
</dbReference>
<accession>A0A563VTC0</accession>
<dbReference type="Proteomes" id="UP000320055">
    <property type="component" value="Unassembled WGS sequence"/>
</dbReference>
<proteinExistence type="predicted"/>
<keyword evidence="2" id="KW-1185">Reference proteome</keyword>
<evidence type="ECO:0000313" key="2">
    <source>
        <dbReference type="Proteomes" id="UP000320055"/>
    </source>
</evidence>
<evidence type="ECO:0000313" key="1">
    <source>
        <dbReference type="EMBL" id="VEP14722.1"/>
    </source>
</evidence>
<dbReference type="AlphaFoldDB" id="A0A563VTC0"/>
<organism evidence="1 2">
    <name type="scientific">Hyella patelloides LEGE 07179</name>
    <dbReference type="NCBI Taxonomy" id="945734"/>
    <lineage>
        <taxon>Bacteria</taxon>
        <taxon>Bacillati</taxon>
        <taxon>Cyanobacteriota</taxon>
        <taxon>Cyanophyceae</taxon>
        <taxon>Pleurocapsales</taxon>
        <taxon>Hyellaceae</taxon>
        <taxon>Hyella</taxon>
    </lineage>
</organism>
<sequence>MKGQSMLTSSPILGKISMYNLQLTNEVED</sequence>
<name>A0A563VTC0_9CYAN</name>